<evidence type="ECO:0000313" key="5">
    <source>
        <dbReference type="EMBL" id="MBP1472701.1"/>
    </source>
</evidence>
<proteinExistence type="inferred from homology"/>
<dbReference type="PANTHER" id="PTHR43819:SF1">
    <property type="entry name" value="ARCHAEAL-TYPE GLUTAMATE SYNTHASE [NADPH]"/>
    <property type="match status" value="1"/>
</dbReference>
<dbReference type="Proteomes" id="UP000823790">
    <property type="component" value="Unassembled WGS sequence"/>
</dbReference>
<gene>
    <name evidence="5" type="ORF">J7I44_00180</name>
</gene>
<evidence type="ECO:0000259" key="4">
    <source>
        <dbReference type="Pfam" id="PF01645"/>
    </source>
</evidence>
<dbReference type="InterPro" id="IPR024188">
    <property type="entry name" value="GltB"/>
</dbReference>
<feature type="domain" description="Glutamate synthase" evidence="4">
    <location>
        <begin position="150"/>
        <end position="467"/>
    </location>
</feature>
<dbReference type="SUPFAM" id="SSF51395">
    <property type="entry name" value="FMN-linked oxidoreductases"/>
    <property type="match status" value="1"/>
</dbReference>
<name>A0ABS4DI27_9GAMM</name>
<dbReference type="InterPro" id="IPR002932">
    <property type="entry name" value="Glu_synthdom"/>
</dbReference>
<dbReference type="CDD" id="cd02808">
    <property type="entry name" value="GltS_FMN"/>
    <property type="match status" value="1"/>
</dbReference>
<dbReference type="Pfam" id="PF01645">
    <property type="entry name" value="Glu_synthase"/>
    <property type="match status" value="1"/>
</dbReference>
<dbReference type="RefSeq" id="WP_209614438.1">
    <property type="nucleotide sequence ID" value="NZ_JAGJRS010000001.1"/>
</dbReference>
<keyword evidence="3" id="KW-1133">Transmembrane helix</keyword>
<protein>
    <submittedName>
        <fullName evidence="5">FMN-binding glutamate synthase family protein</fullName>
    </submittedName>
</protein>
<evidence type="ECO:0000256" key="3">
    <source>
        <dbReference type="SAM" id="Phobius"/>
    </source>
</evidence>
<dbReference type="EMBL" id="JAGJRS010000001">
    <property type="protein sequence ID" value="MBP1472701.1"/>
    <property type="molecule type" value="Genomic_DNA"/>
</dbReference>
<comment type="similarity">
    <text evidence="1 2">Belongs to the glutamate synthase family.</text>
</comment>
<dbReference type="Gene3D" id="3.20.20.70">
    <property type="entry name" value="Aldolase class I"/>
    <property type="match status" value="1"/>
</dbReference>
<sequence length="512" mass="55427">MASDGFAHWLIVLVETLAAFFVLMLALAVVVVLAVWIADRYQTTNAVLRNFPVIGHFRYGFLRLGEFFRQYLFASDREELPFNRAQRVWVYRAAKNADTTIGFGTTRDLSAEGIPFFVNAPFPRLEGHHVEPRPVRIGPYAREPYDHAAFFNISAMSYGALSAPAVRALSHGAAKAGIWLDTGEGGLAPYHLEGGCDLVFEIGTAKYGVRTADGQLDDERLRAICAHKQVKMVSIKLGQGAKPGMGGLLPGVKVTPEIAAIRGIPVGQDSQSPNRHLDIANVPQLLDAIAHVREVSGKPTGFKAVLGGPGLIEELCDEVWKRGIESAPDFIIVDGSEGGTGAAPQTLMEGMGLPLHEALPTLVDTLIAKGLRERIKVVCSGKRITAYDVAWALSVGADFVNSARGFMLALGCIQSLQCNRNTCPTGITTQNPKLQRGLVVTDKTEKVAHYARNLMYEVGIIAHSCGVDDPRQLDRTHCRIVGDDGLSIPLIKLFPYPEVGATRNAVPRPSTS</sequence>
<organism evidence="5 6">
    <name type="scientific">Frateuria flava</name>
    <dbReference type="NCBI Taxonomy" id="2821489"/>
    <lineage>
        <taxon>Bacteria</taxon>
        <taxon>Pseudomonadati</taxon>
        <taxon>Pseudomonadota</taxon>
        <taxon>Gammaproteobacteria</taxon>
        <taxon>Lysobacterales</taxon>
        <taxon>Rhodanobacteraceae</taxon>
        <taxon>Frateuria</taxon>
    </lineage>
</organism>
<evidence type="ECO:0000256" key="1">
    <source>
        <dbReference type="ARBA" id="ARBA00009716"/>
    </source>
</evidence>
<dbReference type="InterPro" id="IPR013785">
    <property type="entry name" value="Aldolase_TIM"/>
</dbReference>
<keyword evidence="3" id="KW-0472">Membrane</keyword>
<comment type="caution">
    <text evidence="5">The sequence shown here is derived from an EMBL/GenBank/DDBJ whole genome shotgun (WGS) entry which is preliminary data.</text>
</comment>
<dbReference type="PANTHER" id="PTHR43819">
    <property type="entry name" value="ARCHAEAL-TYPE GLUTAMATE SYNTHASE [NADPH]"/>
    <property type="match status" value="1"/>
</dbReference>
<reference evidence="5 6" key="1">
    <citation type="submission" date="2021-04" db="EMBL/GenBank/DDBJ databases">
        <authorList>
            <person name="Huq M.A."/>
        </authorList>
    </citation>
    <scope>NUCLEOTIDE SEQUENCE [LARGE SCALE GENOMIC DNA]</scope>
    <source>
        <strain evidence="5 6">MAH-13</strain>
    </source>
</reference>
<accession>A0ABS4DI27</accession>
<evidence type="ECO:0000313" key="6">
    <source>
        <dbReference type="Proteomes" id="UP000823790"/>
    </source>
</evidence>
<feature type="transmembrane region" description="Helical" evidence="3">
    <location>
        <begin position="6"/>
        <end position="38"/>
    </location>
</feature>
<keyword evidence="3" id="KW-0812">Transmembrane</keyword>
<evidence type="ECO:0000256" key="2">
    <source>
        <dbReference type="PIRNR" id="PIRNR006429"/>
    </source>
</evidence>
<dbReference type="PIRSF" id="PIRSF006429">
    <property type="entry name" value="GOGAT_lg_2"/>
    <property type="match status" value="1"/>
</dbReference>
<keyword evidence="6" id="KW-1185">Reference proteome</keyword>